<dbReference type="EMBL" id="QGMG01001517">
    <property type="protein sequence ID" value="TVY47245.1"/>
    <property type="molecule type" value="Genomic_DNA"/>
</dbReference>
<dbReference type="Proteomes" id="UP000481288">
    <property type="component" value="Unassembled WGS sequence"/>
</dbReference>
<reference evidence="1 2" key="1">
    <citation type="submission" date="2018-05" db="EMBL/GenBank/DDBJ databases">
        <title>Whole genome sequencing for identification of molecular markers to develop diagnostic detection tools for the regulated plant pathogen Lachnellula willkommii.</title>
        <authorList>
            <person name="Giroux E."/>
            <person name="Bilodeau G."/>
        </authorList>
    </citation>
    <scope>NUCLEOTIDE SEQUENCE [LARGE SCALE GENOMIC DNA]</scope>
    <source>
        <strain evidence="1 2">CBS 625.97</strain>
    </source>
</reference>
<comment type="caution">
    <text evidence="1">The sequence shown here is derived from an EMBL/GenBank/DDBJ whole genome shotgun (WGS) entry which is preliminary data.</text>
</comment>
<dbReference type="OrthoDB" id="3513892at2759"/>
<protein>
    <submittedName>
        <fullName evidence="1">Uncharacterized protein</fullName>
    </submittedName>
</protein>
<evidence type="ECO:0000313" key="2">
    <source>
        <dbReference type="Proteomes" id="UP000481288"/>
    </source>
</evidence>
<gene>
    <name evidence="1" type="ORF">LCER1_G009295</name>
</gene>
<proteinExistence type="predicted"/>
<sequence>MPYSPQKIYINYSRDTIYLGPDFSFKRLKDFLTTTDSCEELPGLQYLALDRKFWLGSPDRHWNYLQSSLYSLRRRPIKEVYIVPDDQKHALEDKYYYRKHKIQLKNAELDYRFTSLGQTELTKTCIGNLREWFGRLWKGEGRVAPKVAWKSVKRAGCRVGEYTEGAWKLQIMLGNMSVWKTWVPNEGA</sequence>
<keyword evidence="2" id="KW-1185">Reference proteome</keyword>
<organism evidence="1 2">
    <name type="scientific">Lachnellula cervina</name>
    <dbReference type="NCBI Taxonomy" id="1316786"/>
    <lineage>
        <taxon>Eukaryota</taxon>
        <taxon>Fungi</taxon>
        <taxon>Dikarya</taxon>
        <taxon>Ascomycota</taxon>
        <taxon>Pezizomycotina</taxon>
        <taxon>Leotiomycetes</taxon>
        <taxon>Helotiales</taxon>
        <taxon>Lachnaceae</taxon>
        <taxon>Lachnellula</taxon>
    </lineage>
</organism>
<dbReference type="AlphaFoldDB" id="A0A7D8UM85"/>
<evidence type="ECO:0000313" key="1">
    <source>
        <dbReference type="EMBL" id="TVY47245.1"/>
    </source>
</evidence>
<accession>A0A7D8UM85</accession>
<name>A0A7D8UM85_9HELO</name>